<dbReference type="InterPro" id="IPR057517">
    <property type="entry name" value="SsdA-like_C"/>
</dbReference>
<dbReference type="Pfam" id="PF24120">
    <property type="entry name" value="SsdA_C"/>
    <property type="match status" value="1"/>
</dbReference>
<dbReference type="InterPro" id="IPR013320">
    <property type="entry name" value="ConA-like_dom_sf"/>
</dbReference>
<dbReference type="OrthoDB" id="4981820at2"/>
<organism evidence="5 6">
    <name type="scientific">Actinomadura craniellae</name>
    <dbReference type="NCBI Taxonomy" id="2231787"/>
    <lineage>
        <taxon>Bacteria</taxon>
        <taxon>Bacillati</taxon>
        <taxon>Actinomycetota</taxon>
        <taxon>Actinomycetes</taxon>
        <taxon>Streptosporangiales</taxon>
        <taxon>Thermomonosporaceae</taxon>
        <taxon>Actinomadura</taxon>
    </lineage>
</organism>
<keyword evidence="6" id="KW-1185">Reference proteome</keyword>
<feature type="domain" description="Laminin G" evidence="4">
    <location>
        <begin position="1052"/>
        <end position="1229"/>
    </location>
</feature>
<dbReference type="SUPFAM" id="SSF51294">
    <property type="entry name" value="Hedgehog/intein (Hint) domain"/>
    <property type="match status" value="1"/>
</dbReference>
<accession>A0A365HAB5</accession>
<dbReference type="InterPro" id="IPR056823">
    <property type="entry name" value="TEN-like_YD-shell"/>
</dbReference>
<dbReference type="Proteomes" id="UP000251891">
    <property type="component" value="Unassembled WGS sequence"/>
</dbReference>
<feature type="compositionally biased region" description="Low complexity" evidence="2">
    <location>
        <begin position="2748"/>
        <end position="2773"/>
    </location>
</feature>
<dbReference type="InterPro" id="IPR031325">
    <property type="entry name" value="RHS_repeat"/>
</dbReference>
<dbReference type="PANTHER" id="PTHR32305:SF15">
    <property type="entry name" value="PROTEIN RHSA-RELATED"/>
    <property type="match status" value="1"/>
</dbReference>
<evidence type="ECO:0000259" key="4">
    <source>
        <dbReference type="PROSITE" id="PS50025"/>
    </source>
</evidence>
<gene>
    <name evidence="5" type="ORF">DPM19_09490</name>
</gene>
<dbReference type="InterPro" id="IPR006530">
    <property type="entry name" value="YD"/>
</dbReference>
<evidence type="ECO:0000256" key="2">
    <source>
        <dbReference type="SAM" id="MobiDB-lite"/>
    </source>
</evidence>
<dbReference type="PANTHER" id="PTHR32305">
    <property type="match status" value="1"/>
</dbReference>
<dbReference type="CDD" id="cd00081">
    <property type="entry name" value="Hint"/>
    <property type="match status" value="1"/>
</dbReference>
<feature type="region of interest" description="Disordered" evidence="2">
    <location>
        <begin position="49"/>
        <end position="169"/>
    </location>
</feature>
<dbReference type="PROSITE" id="PS50025">
    <property type="entry name" value="LAM_G_DOMAIN"/>
    <property type="match status" value="1"/>
</dbReference>
<reference evidence="5 6" key="1">
    <citation type="submission" date="2018-06" db="EMBL/GenBank/DDBJ databases">
        <title>Actinomadura craniellae sp. nov. isolated from marine sponge Craniella sp.</title>
        <authorList>
            <person name="Li L."/>
            <person name="Xu Q.H."/>
            <person name="Lin H.W."/>
            <person name="Lu Y.H."/>
        </authorList>
    </citation>
    <scope>NUCLEOTIDE SEQUENCE [LARGE SCALE GENOMIC DNA]</scope>
    <source>
        <strain evidence="5 6">LHW63021</strain>
    </source>
</reference>
<dbReference type="NCBIfam" id="TIGR03696">
    <property type="entry name" value="Rhs_assc_core"/>
    <property type="match status" value="1"/>
</dbReference>
<keyword evidence="3" id="KW-0472">Membrane</keyword>
<dbReference type="RefSeq" id="WP_111864918.1">
    <property type="nucleotide sequence ID" value="NZ_QLYX01000003.1"/>
</dbReference>
<dbReference type="Pfam" id="PF13385">
    <property type="entry name" value="Laminin_G_3"/>
    <property type="match status" value="1"/>
</dbReference>
<dbReference type="SMART" id="SM00306">
    <property type="entry name" value="HintN"/>
    <property type="match status" value="1"/>
</dbReference>
<dbReference type="InterPro" id="IPR003587">
    <property type="entry name" value="Hint_dom_N"/>
</dbReference>
<evidence type="ECO:0000256" key="1">
    <source>
        <dbReference type="ARBA" id="ARBA00022737"/>
    </source>
</evidence>
<name>A0A365HAB5_9ACTN</name>
<keyword evidence="3" id="KW-1133">Transmembrane helix</keyword>
<dbReference type="CDD" id="cd00110">
    <property type="entry name" value="LamG"/>
    <property type="match status" value="1"/>
</dbReference>
<feature type="compositionally biased region" description="Polar residues" evidence="2">
    <location>
        <begin position="1582"/>
        <end position="1591"/>
    </location>
</feature>
<sequence length="3162" mass="337358">MRSESRDTESGRPAGRLLAGWRGRRAASAALVVVVTVGLLPAALFETARAQAQSRPDTPDQRAGSAANRSHTAGARQTDAGTGTERTPGATPGALPLEKNRPTGSLPEPQAPIKQIGRPGEPPAKVRAALAGQTDGPRGFDPKTSTELPGRRGPDSQVFRNPDGTETTRIHQGDVHFKDAQGNWQKIDMNLAADPSGRLRVKADDRRMSFAPRANDPVLGELPLDDRTSVRFGLAEGAAATGQVNGSSVRYADVRGGADITLTAQSGGIKEIITLASPDDPKVWHFPLHLVGDLTPVLAEAGHVEFRDSRGAVRAVIPEGWMADSAETDQTGEVEYRLVNVAGVPVLQVTLDEEWLNDPARVYPVQVDPSVVDGDSDTYVRTNAPGNRSGDVELRVGNIPSTTSLSASYLKFNNVAAQLQGSYVVDVRLGLYNIWSANCATTIPVNVHPVTQAWDSATLTAWPGASYGPSIASKVFAHGGTGCAPAWELIDLGDGGIDLVDQWADGGTNHGLSLRAAADAPGGKAFASANSANKPYLEITHTAFGATYETVGGLIASPTNGQAGEIKIRVANTGHYNWAATGNDEARLGVRMFNATTNTELDARALTQLPAALMVGNQTTVTARIPQVPPGQYYAVLDMYRPVDKRWFSSYGVRVESLLVESIDVGPRVTEVHPRNNAHVSSLTPQLHLRTQTVDSYPPGATHEYQFTVCGGTPEEPVDCTTSPWGANGWEAPAGELEWGETYFWQGTAREGGTAGPQTPPHYFTTAVEQPAVTHHLAGAAPDADRDVDPKVGNYTTTVTDAEVAAAGPPISVVRTYNSRDPRTGNVFGAGWSTRYDMRAVPDADGSGNVVVIYPDGQQVRFGRNPDGTYQPPAGRYATFVANPGGGWTLADKAQDSYVFDAAGRLTELTDHRGRTQTLTYGTGGKLQTITAPGNRRLHFTWTGDHVTEVATDAPTAGAQPLRWTYTYSGDLLTEVCSPEDTPGACTEYTYQTGSHQRTIIDDTNPSSYWRLGESGGTAAASTVLSRGGTDNGIYNEVQLGVPGAVAGGTDTAARFNGTTSHVALPEGLVPENLAHFTIGLRFRTTATGGVLFSYDNRPVDSDAIANTYTPALYVGTDGKLRGQFWHGSIDPITSAQTVNDGNWHHALITAAGTTQTLYLDGVPVGTRTGNIVGYEQKYVALGAGTWTNWPATTGDRGFFNGDIDEVVVHDRPLGAPAIAGQIGAAQATARLTEVTLPSGRRDVLVTYDPGTERVIQYTDADGGSWKLSPPVLDQPDDGEEGAGVVTATVTVTDPRERASSFVLDLLRGSRVVSQRDPTGAGTGFTYDEGGFLAQITDENGNATRLGYDERGNQISRTTCRAENDCQTTHYAYHWNAADPLDPRNGQLVGERDPRSSGPTDDTYLTAYAYTAHGDLQSATTPPVAGFPGGRTTSHTYTDGTEPAVGGGTVPAGLPATTTEPGPRVTERKYTAAGDVAEVTHPNGLKLGYTYDALGRKLTETRTSTDHPAGLTVTFAYDGDSRITTETHPARTNAVNGQQHRPEIRHTYDADGNPLTEAVHDLLGGDPPRITSWTYDGHGRTLTETSPQGGTETYGWDDLGNRTRRTDPRGNVFDYAYSPRDQLIEVKLLGYTGGTATPGTPQDLVLDSYAYDPAGRLASHTDAMGRTIAYQYYDDGELADRTLTGFRNANGTTRDIVLEANTYNAAGDLTRQITGGGQVRTDLEVDAAGRTVAAVLDPGGLARRTELVYDGHDNVTRRTLSAAGTTRTEVVDMVYDVHDNLTRQTVRNGSQDLVTTFTYDQFGNPLTRTSPRGNAPGADPADHTTNYEYDPAGNLVKTKLPPVQVTQGGAPAVQRPEMVQGFNAFDDRTHVKDARGNIVNYTFDKDGRVVSTSLPSYTPPGGTQLVSTTDYGYDAAGNLLTQSDPLGRVTTHTYDQLGNLVKTVQPAVGGNSPVWRHGYTPLGERLWTENPLGARTEATYDDLGRPITGTEIERVPAPAAHTTTVGYDDDDNPVTVQLPGGGTETTEYNAAGEPTKVTDPQNRQTTFGYDLAGRQNRMTEPTGLVSRTLFDEAGRPTDQIDEKPAGTELRRRTVGYDPDDNPITQTDALNRVTQRTFDAGGRLTQLVEPVSGVASITTGFGYDADGNRTRLTDGRGNVTDYTFNPWGLIQSVVEPSTTAHPALSDRTYTMVYDAAGRPTEIRKPGGVTATRTFDNLDRLTEETGTGTGTTAPRTFGYDLAGRMTSASAPLGNNTFTWDDRGNLLSTAGPSGNATFAYDGRSRMTQRADTAGTTVFGWNNADDLTAVTDPLTGQSMTYGYGSGGELENVGYGAGAGTREFEYDDLGRLKADRLKAPGGTATASTTYGYDLEDRLTEKVTAGVAGAGTSTYTYDHAGRLTSWTSPAGALTSYEWDAAGNRTKAGTQVATYDERNRVLTAGPATYSWTPRGTLAARTEAGVVRNFSFDALDRMTGDGTTTFAYDALGRMVTRGTGSMVYAGLDNNPVSDGSTTFARDPFGEPLSKQTGGGTAASVLTNLHTDVTGTFDPDTGQVQSSTAYDPFGQPVATSGTGVSLGFQGEFTDPGTGLVNMHARWYSPELGAFISRDDYLLDPDPSVEANRYTYGSADPLVTTDPTGHWGFKKWTQRVLNAASYIPGPVGVVASVANAGIYAASGNWGAAAYAMAGAIPGGKILAKGLKAARSVAKSAKRYKPKPKAKPSYRPRYSPRPKIRYKPKYKPVKSVVRRASHSTGSRSVTRSTGRGGKAVSRGGSKSASGGGRVTPRAKPKPTLAQIIRNRAMTPAARPPLQKAAQNARNVLNKIQDTFTRAQEVLGRAQDAADMAADFGLALPTVPSVGEGLAGVVGFTPLQGATSCPIPPPDPGQGRGRRHSFVPGTQVLMADGTTKPIEQIKVGDKILAGDPNTDKNRAQTVTHLSTSKGTKHLVQITIDTDGKHGTKTGKLTATDNHPFWLPHESRWAEAADLKTGMWLRTSTGTWTQITALDHRTAKNQRVHNLTTTGDHTYHVVAGGDPILIHNDEPRPELCFPEHDTGKAAAHADGVFTLSGYSSDVPAGFLRPALRQVLRLQNLIGKDRVPFFMDNNAGDGAYYLSHAEKQAIVLRPRSEVTVTKPMCDDCFQFFIDLARATGRRHTVRDPSGPYHFDP</sequence>
<feature type="region of interest" description="Disordered" evidence="2">
    <location>
        <begin position="1804"/>
        <end position="1826"/>
    </location>
</feature>
<dbReference type="NCBIfam" id="TIGR01643">
    <property type="entry name" value="YD_repeat_2x"/>
    <property type="match status" value="9"/>
</dbReference>
<dbReference type="Pfam" id="PF05593">
    <property type="entry name" value="RHS_repeat"/>
    <property type="match status" value="11"/>
</dbReference>
<dbReference type="InterPro" id="IPR036844">
    <property type="entry name" value="Hint_dom_sf"/>
</dbReference>
<feature type="transmembrane region" description="Helical" evidence="3">
    <location>
        <begin position="26"/>
        <end position="45"/>
    </location>
</feature>
<keyword evidence="1" id="KW-0677">Repeat</keyword>
<dbReference type="EMBL" id="QLYX01000003">
    <property type="protein sequence ID" value="RAY15969.1"/>
    <property type="molecule type" value="Genomic_DNA"/>
</dbReference>
<protein>
    <recommendedName>
        <fullName evidence="4">Laminin G domain-containing protein</fullName>
    </recommendedName>
</protein>
<dbReference type="InterPro" id="IPR022385">
    <property type="entry name" value="Rhs_assc_core"/>
</dbReference>
<dbReference type="Pfam" id="PF25023">
    <property type="entry name" value="TEN_YD-shell"/>
    <property type="match status" value="1"/>
</dbReference>
<dbReference type="NCBIfam" id="NF033679">
    <property type="entry name" value="DNRLRE_dom"/>
    <property type="match status" value="1"/>
</dbReference>
<dbReference type="Pfam" id="PF07591">
    <property type="entry name" value="PT-HINT"/>
    <property type="match status" value="1"/>
</dbReference>
<dbReference type="Gene3D" id="2.170.16.10">
    <property type="entry name" value="Hedgehog/Intein (Hint) domain"/>
    <property type="match status" value="1"/>
</dbReference>
<proteinExistence type="predicted"/>
<dbReference type="InterPro" id="IPR050708">
    <property type="entry name" value="T6SS_VgrG/RHS"/>
</dbReference>
<keyword evidence="3" id="KW-0812">Transmembrane</keyword>
<dbReference type="Gene3D" id="2.60.120.200">
    <property type="match status" value="1"/>
</dbReference>
<comment type="caution">
    <text evidence="5">The sequence shown here is derived from an EMBL/GenBank/DDBJ whole genome shotgun (WGS) entry which is preliminary data.</text>
</comment>
<dbReference type="SUPFAM" id="SSF49899">
    <property type="entry name" value="Concanavalin A-like lectins/glucanases"/>
    <property type="match status" value="1"/>
</dbReference>
<feature type="region of interest" description="Disordered" evidence="2">
    <location>
        <begin position="1577"/>
        <end position="1602"/>
    </location>
</feature>
<feature type="region of interest" description="Disordered" evidence="2">
    <location>
        <begin position="1444"/>
        <end position="1464"/>
    </location>
</feature>
<evidence type="ECO:0000313" key="5">
    <source>
        <dbReference type="EMBL" id="RAY15969.1"/>
    </source>
</evidence>
<dbReference type="Gene3D" id="2.180.10.10">
    <property type="entry name" value="RHS repeat-associated core"/>
    <property type="match status" value="5"/>
</dbReference>
<feature type="compositionally biased region" description="Basic residues" evidence="2">
    <location>
        <begin position="2705"/>
        <end position="2746"/>
    </location>
</feature>
<feature type="region of interest" description="Disordered" evidence="2">
    <location>
        <begin position="2703"/>
        <end position="2789"/>
    </location>
</feature>
<evidence type="ECO:0000256" key="3">
    <source>
        <dbReference type="SAM" id="Phobius"/>
    </source>
</evidence>
<dbReference type="InterPro" id="IPR045351">
    <property type="entry name" value="DUF6531"/>
</dbReference>
<evidence type="ECO:0000313" key="6">
    <source>
        <dbReference type="Proteomes" id="UP000251891"/>
    </source>
</evidence>
<dbReference type="InterPro" id="IPR001791">
    <property type="entry name" value="Laminin_G"/>
</dbReference>
<dbReference type="Pfam" id="PF20148">
    <property type="entry name" value="DUF6531"/>
    <property type="match status" value="1"/>
</dbReference>